<protein>
    <recommendedName>
        <fullName evidence="1">ParB/Spo0J HTH domain-containing protein</fullName>
    </recommendedName>
</protein>
<dbReference type="InterPro" id="IPR041468">
    <property type="entry name" value="HTH_ParB/Spo0J"/>
</dbReference>
<gene>
    <name evidence="2" type="ORF">A3G33_11205</name>
</gene>
<dbReference type="EMBL" id="MHFR01000060">
    <property type="protein sequence ID" value="OGW95565.1"/>
    <property type="molecule type" value="Genomic_DNA"/>
</dbReference>
<accession>A0A1G1KRX2</accession>
<reference evidence="2 3" key="1">
    <citation type="journal article" date="2016" name="Nat. Commun.">
        <title>Thousands of microbial genomes shed light on interconnected biogeochemical processes in an aquifer system.</title>
        <authorList>
            <person name="Anantharaman K."/>
            <person name="Brown C.T."/>
            <person name="Hug L.A."/>
            <person name="Sharon I."/>
            <person name="Castelle C.J."/>
            <person name="Probst A.J."/>
            <person name="Thomas B.C."/>
            <person name="Singh A."/>
            <person name="Wilkins M.J."/>
            <person name="Karaoz U."/>
            <person name="Brodie E.L."/>
            <person name="Williams K.H."/>
            <person name="Hubbard S.S."/>
            <person name="Banfield J.F."/>
        </authorList>
    </citation>
    <scope>NUCLEOTIDE SEQUENCE [LARGE SCALE GENOMIC DNA]</scope>
</reference>
<name>A0A1G1KRX2_9BACT</name>
<dbReference type="Gene3D" id="1.10.10.2830">
    <property type="match status" value="1"/>
</dbReference>
<organism evidence="2 3">
    <name type="scientific">Candidatus Danuiimicrobium aquiferis</name>
    <dbReference type="NCBI Taxonomy" id="1801832"/>
    <lineage>
        <taxon>Bacteria</taxon>
        <taxon>Pseudomonadati</taxon>
        <taxon>Candidatus Omnitrophota</taxon>
        <taxon>Candidatus Danuiimicrobium</taxon>
    </lineage>
</organism>
<evidence type="ECO:0000313" key="3">
    <source>
        <dbReference type="Proteomes" id="UP000178187"/>
    </source>
</evidence>
<sequence length="128" mass="15228">MFNELFYTIFQDNRKQIVFGERPTAFAHVGNITMRALEQHQTYLKRLENFPLVKAEYYKNLKETTGAKSVRALSEITGEDWSYIAKLLRILKLPPSIQDFLRINKEPHIVKRFHLKRLLELARISHRE</sequence>
<dbReference type="Proteomes" id="UP000178187">
    <property type="component" value="Unassembled WGS sequence"/>
</dbReference>
<evidence type="ECO:0000259" key="1">
    <source>
        <dbReference type="Pfam" id="PF17762"/>
    </source>
</evidence>
<feature type="domain" description="ParB/Spo0J HTH" evidence="1">
    <location>
        <begin position="51"/>
        <end position="104"/>
    </location>
</feature>
<evidence type="ECO:0000313" key="2">
    <source>
        <dbReference type="EMBL" id="OGW95565.1"/>
    </source>
</evidence>
<comment type="caution">
    <text evidence="2">The sequence shown here is derived from an EMBL/GenBank/DDBJ whole genome shotgun (WGS) entry which is preliminary data.</text>
</comment>
<proteinExistence type="predicted"/>
<dbReference type="Pfam" id="PF17762">
    <property type="entry name" value="HTH_ParB"/>
    <property type="match status" value="1"/>
</dbReference>
<dbReference type="SUPFAM" id="SSF109709">
    <property type="entry name" value="KorB DNA-binding domain-like"/>
    <property type="match status" value="1"/>
</dbReference>
<dbReference type="AlphaFoldDB" id="A0A1G1KRX2"/>